<dbReference type="InterPro" id="IPR027417">
    <property type="entry name" value="P-loop_NTPase"/>
</dbReference>
<dbReference type="PANTHER" id="PTHR43776">
    <property type="entry name" value="TRANSPORT ATP-BINDING PROTEIN"/>
    <property type="match status" value="1"/>
</dbReference>
<evidence type="ECO:0000256" key="4">
    <source>
        <dbReference type="ARBA" id="ARBA00022840"/>
    </source>
</evidence>
<feature type="domain" description="ABC transporter" evidence="5">
    <location>
        <begin position="2"/>
        <end position="207"/>
    </location>
</feature>
<accession>A0A3N0AUA2</accession>
<dbReference type="RefSeq" id="WP_117283971.1">
    <property type="nucleotide sequence ID" value="NZ_JAMTCE010000010.1"/>
</dbReference>
<dbReference type="SUPFAM" id="SSF52540">
    <property type="entry name" value="P-loop containing nucleoside triphosphate hydrolases"/>
    <property type="match status" value="1"/>
</dbReference>
<keyword evidence="3" id="KW-0547">Nucleotide-binding</keyword>
<dbReference type="InterPro" id="IPR003593">
    <property type="entry name" value="AAA+_ATPase"/>
</dbReference>
<reference evidence="6 7" key="1">
    <citation type="journal article" date="2019" name="Microbiol. Resour. Announc.">
        <title>Draft Genome Sequences of Type Strains of Gordonibacter faecihominis, Paraeggerthella hongkongensis, Parvibacter caecicola,Slackia equolifaciens, Slackia faecicanis, and Slackia isoflavoniconvertens.</title>
        <authorList>
            <person name="Danylec N."/>
            <person name="Stoll D.A."/>
            <person name="Dotsch A."/>
            <person name="Huch M."/>
        </authorList>
    </citation>
    <scope>NUCLEOTIDE SEQUENCE [LARGE SCALE GENOMIC DNA]</scope>
    <source>
        <strain evidence="6 7">DSM 18785</strain>
    </source>
</reference>
<dbReference type="SMART" id="SM00382">
    <property type="entry name" value="AAA"/>
    <property type="match status" value="1"/>
</dbReference>
<comment type="similarity">
    <text evidence="1">Belongs to the ABC transporter superfamily.</text>
</comment>
<evidence type="ECO:0000259" key="5">
    <source>
        <dbReference type="PROSITE" id="PS50893"/>
    </source>
</evidence>
<keyword evidence="2" id="KW-0813">Transport</keyword>
<keyword evidence="7" id="KW-1185">Reference proteome</keyword>
<dbReference type="PROSITE" id="PS00211">
    <property type="entry name" value="ABC_TRANSPORTER_1"/>
    <property type="match status" value="1"/>
</dbReference>
<dbReference type="PANTHER" id="PTHR43776:SF7">
    <property type="entry name" value="D,D-DIPEPTIDE TRANSPORT ATP-BINDING PROTEIN DDPF-RELATED"/>
    <property type="match status" value="1"/>
</dbReference>
<proteinExistence type="inferred from homology"/>
<dbReference type="AlphaFoldDB" id="A0A3N0AUA2"/>
<dbReference type="InterPro" id="IPR003439">
    <property type="entry name" value="ABC_transporter-like_ATP-bd"/>
</dbReference>
<dbReference type="GO" id="GO:0055085">
    <property type="term" value="P:transmembrane transport"/>
    <property type="evidence" value="ECO:0007669"/>
    <property type="project" value="UniProtKB-ARBA"/>
</dbReference>
<dbReference type="Pfam" id="PF00005">
    <property type="entry name" value="ABC_tran"/>
    <property type="match status" value="1"/>
</dbReference>
<dbReference type="PROSITE" id="PS50893">
    <property type="entry name" value="ABC_TRANSPORTER_2"/>
    <property type="match status" value="1"/>
</dbReference>
<evidence type="ECO:0000256" key="3">
    <source>
        <dbReference type="ARBA" id="ARBA00022741"/>
    </source>
</evidence>
<dbReference type="Gene3D" id="3.40.50.300">
    <property type="entry name" value="P-loop containing nucleotide triphosphate hydrolases"/>
    <property type="match status" value="1"/>
</dbReference>
<sequence>MLEGRHLSVAFDGRPVLDDVSLAVASGERVQLAAPSGTGKTTLCRVLAGYLAPRAGEVLVDGSPLPKRGPCPVQLIGQHPELTLDPRMRMAASLAECGASEEELGRLRELLGIRDAWLSRYPHELSGGEMQRFCIARALGAHPSYLIADEVSTMLDAVTQAQIWRALVAEAEARAMGLIFVSHSPALASRLATRVVELPAVPGAVRG</sequence>
<comment type="caution">
    <text evidence="6">The sequence shown here is derived from an EMBL/GenBank/DDBJ whole genome shotgun (WGS) entry which is preliminary data.</text>
</comment>
<protein>
    <submittedName>
        <fullName evidence="6">ABC transporter ATP-binding protein</fullName>
    </submittedName>
</protein>
<organism evidence="6 7">
    <name type="scientific">Adlercreutzia equolifaciens subsp. celatus DSM 18785</name>
    <dbReference type="NCBI Taxonomy" id="1121021"/>
    <lineage>
        <taxon>Bacteria</taxon>
        <taxon>Bacillati</taxon>
        <taxon>Actinomycetota</taxon>
        <taxon>Coriobacteriia</taxon>
        <taxon>Eggerthellales</taxon>
        <taxon>Eggerthellaceae</taxon>
        <taxon>Adlercreutzia</taxon>
    </lineage>
</organism>
<dbReference type="EMBL" id="QICA01000006">
    <property type="protein sequence ID" value="RNL38477.1"/>
    <property type="molecule type" value="Genomic_DNA"/>
</dbReference>
<gene>
    <name evidence="6" type="ORF">DMP10_04730</name>
</gene>
<dbReference type="GO" id="GO:0016887">
    <property type="term" value="F:ATP hydrolysis activity"/>
    <property type="evidence" value="ECO:0007669"/>
    <property type="project" value="InterPro"/>
</dbReference>
<name>A0A3N0AUA2_9ACTN</name>
<dbReference type="InterPro" id="IPR050319">
    <property type="entry name" value="ABC_transp_ATP-bind"/>
</dbReference>
<keyword evidence="4 6" id="KW-0067">ATP-binding</keyword>
<dbReference type="InterPro" id="IPR017871">
    <property type="entry name" value="ABC_transporter-like_CS"/>
</dbReference>
<evidence type="ECO:0000313" key="6">
    <source>
        <dbReference type="EMBL" id="RNL38477.1"/>
    </source>
</evidence>
<evidence type="ECO:0000313" key="7">
    <source>
        <dbReference type="Proteomes" id="UP000278327"/>
    </source>
</evidence>
<dbReference type="Proteomes" id="UP000278327">
    <property type="component" value="Unassembled WGS sequence"/>
</dbReference>
<dbReference type="GO" id="GO:0005524">
    <property type="term" value="F:ATP binding"/>
    <property type="evidence" value="ECO:0007669"/>
    <property type="project" value="UniProtKB-KW"/>
</dbReference>
<evidence type="ECO:0000256" key="2">
    <source>
        <dbReference type="ARBA" id="ARBA00022448"/>
    </source>
</evidence>
<evidence type="ECO:0000256" key="1">
    <source>
        <dbReference type="ARBA" id="ARBA00005417"/>
    </source>
</evidence>